<dbReference type="STRING" id="52441.SAMN05216302_102617"/>
<name>A0A1I4EAH3_9PROT</name>
<keyword evidence="1" id="KW-0812">Transmembrane</keyword>
<dbReference type="AlphaFoldDB" id="A0A1I4EAH3"/>
<evidence type="ECO:0000313" key="2">
    <source>
        <dbReference type="EMBL" id="SFL01181.1"/>
    </source>
</evidence>
<feature type="transmembrane region" description="Helical" evidence="1">
    <location>
        <begin position="12"/>
        <end position="35"/>
    </location>
</feature>
<dbReference type="Proteomes" id="UP000199533">
    <property type="component" value="Unassembled WGS sequence"/>
</dbReference>
<reference evidence="3" key="1">
    <citation type="submission" date="2016-10" db="EMBL/GenBank/DDBJ databases">
        <authorList>
            <person name="Varghese N."/>
            <person name="Submissions S."/>
        </authorList>
    </citation>
    <scope>NUCLEOTIDE SEQUENCE [LARGE SCALE GENOMIC DNA]</scope>
    <source>
        <strain evidence="3">Nm69</strain>
    </source>
</reference>
<dbReference type="GO" id="GO:0140359">
    <property type="term" value="F:ABC-type transporter activity"/>
    <property type="evidence" value="ECO:0007669"/>
    <property type="project" value="InterPro"/>
</dbReference>
<dbReference type="Pfam" id="PF12679">
    <property type="entry name" value="ABC2_membrane_2"/>
    <property type="match status" value="1"/>
</dbReference>
<keyword evidence="1" id="KW-0472">Membrane</keyword>
<gene>
    <name evidence="2" type="ORF">SAMN05216302_102617</name>
</gene>
<keyword evidence="3" id="KW-1185">Reference proteome</keyword>
<feature type="transmembrane region" description="Helical" evidence="1">
    <location>
        <begin position="219"/>
        <end position="237"/>
    </location>
</feature>
<dbReference type="PANTHER" id="PTHR43471">
    <property type="entry name" value="ABC TRANSPORTER PERMEASE"/>
    <property type="match status" value="1"/>
</dbReference>
<feature type="transmembrane region" description="Helical" evidence="1">
    <location>
        <begin position="112"/>
        <end position="135"/>
    </location>
</feature>
<dbReference type="OrthoDB" id="9794512at2"/>
<evidence type="ECO:0000313" key="3">
    <source>
        <dbReference type="Proteomes" id="UP000199533"/>
    </source>
</evidence>
<dbReference type="GO" id="GO:0005886">
    <property type="term" value="C:plasma membrane"/>
    <property type="evidence" value="ECO:0007669"/>
    <property type="project" value="UniProtKB-SubCell"/>
</dbReference>
<proteinExistence type="predicted"/>
<feature type="transmembrane region" description="Helical" evidence="1">
    <location>
        <begin position="60"/>
        <end position="80"/>
    </location>
</feature>
<evidence type="ECO:0000256" key="1">
    <source>
        <dbReference type="SAM" id="Phobius"/>
    </source>
</evidence>
<feature type="transmembrane region" description="Helical" evidence="1">
    <location>
        <begin position="172"/>
        <end position="189"/>
    </location>
</feature>
<keyword evidence="1" id="KW-1133">Transmembrane helix</keyword>
<feature type="transmembrane region" description="Helical" evidence="1">
    <location>
        <begin position="141"/>
        <end position="165"/>
    </location>
</feature>
<organism evidence="2 3">
    <name type="scientific">Nitrosomonas aestuarii</name>
    <dbReference type="NCBI Taxonomy" id="52441"/>
    <lineage>
        <taxon>Bacteria</taxon>
        <taxon>Pseudomonadati</taxon>
        <taxon>Pseudomonadota</taxon>
        <taxon>Betaproteobacteria</taxon>
        <taxon>Nitrosomonadales</taxon>
        <taxon>Nitrosomonadaceae</taxon>
        <taxon>Nitrosomonas</taxon>
    </lineage>
</organism>
<accession>A0A1I4EAH3</accession>
<protein>
    <submittedName>
        <fullName evidence="2">ABC-2 type transport system permease protein</fullName>
    </submittedName>
</protein>
<sequence length="247" mass="27255">MIFTVAHKELRALFFSPLAWILLALVQILLTWVFLGRLDAFLQVQPQLVQIANPPGFTEIIVMPVFALAAILLLMITPLLTMRQLAEERKNHTLVLLLSAPISVTEIVLGKFLGLMVFLLSIIALIVALSMTLLAGGTLDFGLLISGAVGLFLLVCCFVALGLYVSSLTAQPVIAAIGVLGVLVGFWLIDLVASDYEGWIHYFSIFKHFEQFNNGLLDSLSVVYFILFTSLFLLLTVRRLDGERLYG</sequence>
<dbReference type="RefSeq" id="WP_090701412.1">
    <property type="nucleotide sequence ID" value="NZ_FOSP01000026.1"/>
</dbReference>
<dbReference type="EMBL" id="FOSP01000026">
    <property type="protein sequence ID" value="SFL01181.1"/>
    <property type="molecule type" value="Genomic_DNA"/>
</dbReference>